<evidence type="ECO:0000256" key="4">
    <source>
        <dbReference type="PROSITE-ProRule" id="PRU00335"/>
    </source>
</evidence>
<dbReference type="PROSITE" id="PS50977">
    <property type="entry name" value="HTH_TETR_2"/>
    <property type="match status" value="1"/>
</dbReference>
<dbReference type="Proteomes" id="UP000622166">
    <property type="component" value="Unassembled WGS sequence"/>
</dbReference>
<dbReference type="Gene3D" id="1.10.10.60">
    <property type="entry name" value="Homeodomain-like"/>
    <property type="match status" value="1"/>
</dbReference>
<dbReference type="SUPFAM" id="SSF48498">
    <property type="entry name" value="Tetracyclin repressor-like, C-terminal domain"/>
    <property type="match status" value="1"/>
</dbReference>
<reference evidence="8" key="1">
    <citation type="journal article" date="2014" name="Int. J. Syst. Evol. Microbiol.">
        <title>Complete genome sequence of Corynebacterium casei LMG S-19264T (=DSM 44701T), isolated from a smear-ripened cheese.</title>
        <authorList>
            <consortium name="US DOE Joint Genome Institute (JGI-PGF)"/>
            <person name="Walter F."/>
            <person name="Albersmeier A."/>
            <person name="Kalinowski J."/>
            <person name="Ruckert C."/>
        </authorList>
    </citation>
    <scope>NUCLEOTIDE SEQUENCE</scope>
    <source>
        <strain evidence="8">JCM 4815</strain>
    </source>
</reference>
<dbReference type="CDD" id="cd07377">
    <property type="entry name" value="WHTH_GntR"/>
    <property type="match status" value="1"/>
</dbReference>
<dbReference type="InterPro" id="IPR009057">
    <property type="entry name" value="Homeodomain-like_sf"/>
</dbReference>
<comment type="caution">
    <text evidence="8">The sequence shown here is derived from an EMBL/GenBank/DDBJ whole genome shotgun (WGS) entry which is preliminary data.</text>
</comment>
<dbReference type="GO" id="GO:0003700">
    <property type="term" value="F:DNA-binding transcription factor activity"/>
    <property type="evidence" value="ECO:0007669"/>
    <property type="project" value="InterPro"/>
</dbReference>
<evidence type="ECO:0000256" key="3">
    <source>
        <dbReference type="ARBA" id="ARBA00023163"/>
    </source>
</evidence>
<keyword evidence="2 4" id="KW-0238">DNA-binding</keyword>
<dbReference type="EMBL" id="BMVW01000014">
    <property type="protein sequence ID" value="GGZ29951.1"/>
    <property type="molecule type" value="Genomic_DNA"/>
</dbReference>
<dbReference type="InterPro" id="IPR004111">
    <property type="entry name" value="Repressor_TetR_C"/>
</dbReference>
<dbReference type="PANTHER" id="PTHR44846:SF17">
    <property type="entry name" value="GNTR-FAMILY TRANSCRIPTIONAL REGULATOR"/>
    <property type="match status" value="1"/>
</dbReference>
<dbReference type="GO" id="GO:0003677">
    <property type="term" value="F:DNA binding"/>
    <property type="evidence" value="ECO:0007669"/>
    <property type="project" value="UniProtKB-UniRule"/>
</dbReference>
<evidence type="ECO:0000313" key="8">
    <source>
        <dbReference type="EMBL" id="GGZ29951.1"/>
    </source>
</evidence>
<dbReference type="RefSeq" id="WP_189864154.1">
    <property type="nucleotide sequence ID" value="NZ_BMVW01000014.1"/>
</dbReference>
<dbReference type="AlphaFoldDB" id="A0A918Q1H3"/>
<name>A0A918Q1H3_9ACTN</name>
<feature type="compositionally biased region" description="Pro residues" evidence="5">
    <location>
        <begin position="316"/>
        <end position="326"/>
    </location>
</feature>
<gene>
    <name evidence="8" type="ORF">GCM10010365_57990</name>
</gene>
<dbReference type="GO" id="GO:0045892">
    <property type="term" value="P:negative regulation of DNA-templated transcription"/>
    <property type="evidence" value="ECO:0007669"/>
    <property type="project" value="InterPro"/>
</dbReference>
<dbReference type="SMART" id="SM00345">
    <property type="entry name" value="HTH_GNTR"/>
    <property type="match status" value="1"/>
</dbReference>
<evidence type="ECO:0000259" key="7">
    <source>
        <dbReference type="PROSITE" id="PS50977"/>
    </source>
</evidence>
<dbReference type="InterPro" id="IPR036390">
    <property type="entry name" value="WH_DNA-bd_sf"/>
</dbReference>
<keyword evidence="1" id="KW-0805">Transcription regulation</keyword>
<keyword evidence="9" id="KW-1185">Reference proteome</keyword>
<dbReference type="InterPro" id="IPR036388">
    <property type="entry name" value="WH-like_DNA-bd_sf"/>
</dbReference>
<feature type="DNA-binding region" description="H-T-H motif" evidence="4">
    <location>
        <begin position="108"/>
        <end position="127"/>
    </location>
</feature>
<evidence type="ECO:0000256" key="1">
    <source>
        <dbReference type="ARBA" id="ARBA00023015"/>
    </source>
</evidence>
<dbReference type="SUPFAM" id="SSF46785">
    <property type="entry name" value="Winged helix' DNA-binding domain"/>
    <property type="match status" value="1"/>
</dbReference>
<dbReference type="Pfam" id="PF02909">
    <property type="entry name" value="TetR_C_1"/>
    <property type="match status" value="1"/>
</dbReference>
<accession>A0A918Q1H3</accession>
<dbReference type="Pfam" id="PF00392">
    <property type="entry name" value="GntR"/>
    <property type="match status" value="1"/>
</dbReference>
<dbReference type="PROSITE" id="PS50949">
    <property type="entry name" value="HTH_GNTR"/>
    <property type="match status" value="1"/>
</dbReference>
<evidence type="ECO:0000259" key="6">
    <source>
        <dbReference type="PROSITE" id="PS50949"/>
    </source>
</evidence>
<evidence type="ECO:0000313" key="9">
    <source>
        <dbReference type="Proteomes" id="UP000622166"/>
    </source>
</evidence>
<dbReference type="InterPro" id="IPR000524">
    <property type="entry name" value="Tscrpt_reg_HTH_GntR"/>
</dbReference>
<dbReference type="InterPro" id="IPR050679">
    <property type="entry name" value="Bact_HTH_transcr_reg"/>
</dbReference>
<evidence type="ECO:0000256" key="5">
    <source>
        <dbReference type="SAM" id="MobiDB-lite"/>
    </source>
</evidence>
<reference evidence="8" key="2">
    <citation type="submission" date="2020-09" db="EMBL/GenBank/DDBJ databases">
        <authorList>
            <person name="Sun Q."/>
            <person name="Ohkuma M."/>
        </authorList>
    </citation>
    <scope>NUCLEOTIDE SEQUENCE</scope>
    <source>
        <strain evidence="8">JCM 4815</strain>
    </source>
</reference>
<protein>
    <submittedName>
        <fullName evidence="8">GntR family transcriptional regulator</fullName>
    </submittedName>
</protein>
<dbReference type="Pfam" id="PF00440">
    <property type="entry name" value="TetR_N"/>
    <property type="match status" value="1"/>
</dbReference>
<feature type="domain" description="HTH gntR-type" evidence="6">
    <location>
        <begin position="3"/>
        <end position="71"/>
    </location>
</feature>
<feature type="domain" description="HTH tetR-type" evidence="7">
    <location>
        <begin position="85"/>
        <end position="145"/>
    </location>
</feature>
<dbReference type="SUPFAM" id="SSF46689">
    <property type="entry name" value="Homeodomain-like"/>
    <property type="match status" value="1"/>
</dbReference>
<dbReference type="Gene3D" id="1.10.357.10">
    <property type="entry name" value="Tetracycline Repressor, domain 2"/>
    <property type="match status" value="1"/>
</dbReference>
<proteinExistence type="predicted"/>
<dbReference type="InterPro" id="IPR001647">
    <property type="entry name" value="HTH_TetR"/>
</dbReference>
<keyword evidence="3" id="KW-0804">Transcription</keyword>
<feature type="region of interest" description="Disordered" evidence="5">
    <location>
        <begin position="304"/>
        <end position="334"/>
    </location>
</feature>
<dbReference type="InterPro" id="IPR036271">
    <property type="entry name" value="Tet_transcr_reg_TetR-rel_C_sf"/>
</dbReference>
<organism evidence="8 9">
    <name type="scientific">Streptomyces poonensis</name>
    <dbReference type="NCBI Taxonomy" id="68255"/>
    <lineage>
        <taxon>Bacteria</taxon>
        <taxon>Bacillati</taxon>
        <taxon>Actinomycetota</taxon>
        <taxon>Actinomycetes</taxon>
        <taxon>Kitasatosporales</taxon>
        <taxon>Streptomycetaceae</taxon>
        <taxon>Streptomyces</taxon>
    </lineage>
</organism>
<evidence type="ECO:0000256" key="2">
    <source>
        <dbReference type="ARBA" id="ARBA00023125"/>
    </source>
</evidence>
<dbReference type="Gene3D" id="1.10.10.10">
    <property type="entry name" value="Winged helix-like DNA-binding domain superfamily/Winged helix DNA-binding domain"/>
    <property type="match status" value="1"/>
</dbReference>
<dbReference type="PANTHER" id="PTHR44846">
    <property type="entry name" value="MANNOSYL-D-GLYCERATE TRANSPORT/METABOLISM SYSTEM REPRESSOR MNGR-RELATED"/>
    <property type="match status" value="1"/>
</dbReference>
<sequence>MPQPPYARIAGELRHRIETGELAPGERMPSTRAITQRWGVAMATATKVLATLRHEGLIRAVPGVGTFVRETTPQARSARSPADDAAVRTRIVRAAIALADAEGTAGLTMRRVATELGMPTMSLYRHVANKDQLIALMVDAAFAGEPLPARPPQGWRARLELSAAIQWRIYQAHPWLAAALNLSRPLLVPHGMRHIDWALAALDGLGLDADTRMHAAVTLFGYVRGQAVDMEPEKRVAQASGITAQQWMDAQHDRMTTLLAQGGLPHFASAAAGTDLSPASLYEFGLTALLAGLTTLIDAANPATPPPKNFVTTPPSEAPTTPPHPAGPHAAASG</sequence>